<reference evidence="2 3" key="1">
    <citation type="submission" date="2020-05" db="EMBL/GenBank/DDBJ databases">
        <title>Halorubrum RHB-C sp.nov., an extremely halophilic archaeon isolated from solar salt farm.</title>
        <authorList>
            <person name="Ho H."/>
            <person name="Danganan R.E."/>
            <person name="Dedeles G.R."/>
            <person name="Kim S.-G."/>
        </authorList>
    </citation>
    <scope>NUCLEOTIDE SEQUENCE [LARGE SCALE GENOMIC DNA]</scope>
    <source>
        <strain evidence="2 3">RHB-C</strain>
    </source>
</reference>
<dbReference type="Proteomes" id="UP000505020">
    <property type="component" value="Chromosome"/>
</dbReference>
<name>A0A7D4C499_9EURY</name>
<feature type="transmembrane region" description="Helical" evidence="1">
    <location>
        <begin position="65"/>
        <end position="83"/>
    </location>
</feature>
<organism evidence="2 3">
    <name type="scientific">Halorubrum salinarum</name>
    <dbReference type="NCBI Taxonomy" id="2739057"/>
    <lineage>
        <taxon>Archaea</taxon>
        <taxon>Methanobacteriati</taxon>
        <taxon>Methanobacteriota</taxon>
        <taxon>Stenosarchaea group</taxon>
        <taxon>Halobacteria</taxon>
        <taxon>Halobacteriales</taxon>
        <taxon>Haloferacaceae</taxon>
        <taxon>Halorubrum</taxon>
    </lineage>
</organism>
<dbReference type="AlphaFoldDB" id="A0A7D4C499"/>
<dbReference type="EMBL" id="CP053941">
    <property type="protein sequence ID" value="QKG91558.1"/>
    <property type="molecule type" value="Genomic_DNA"/>
</dbReference>
<evidence type="ECO:0000313" key="3">
    <source>
        <dbReference type="Proteomes" id="UP000505020"/>
    </source>
</evidence>
<keyword evidence="3" id="KW-1185">Reference proteome</keyword>
<dbReference type="KEGG" id="hsai:HPS36_01370"/>
<gene>
    <name evidence="2" type="ORF">HPS36_01370</name>
</gene>
<keyword evidence="1" id="KW-1133">Transmembrane helix</keyword>
<feature type="transmembrane region" description="Helical" evidence="1">
    <location>
        <begin position="89"/>
        <end position="106"/>
    </location>
</feature>
<dbReference type="GeneID" id="55593610"/>
<proteinExistence type="predicted"/>
<keyword evidence="1" id="KW-0472">Membrane</keyword>
<sequence length="118" mass="12236">MNRALPLAAGVGLLAAIGLYQLVPSLPTALGTGAVYAGAAYFYLAFDVSLLAATPRFEDRADRAGYALGLFGLSVTPVLFGHYADGDAAVFGFVVAFFGAVAFLTLSERARRLDDGNA</sequence>
<protein>
    <submittedName>
        <fullName evidence="2">Uncharacterized protein</fullName>
    </submittedName>
</protein>
<accession>A0A7D4C499</accession>
<dbReference type="RefSeq" id="WP_173228214.1">
    <property type="nucleotide sequence ID" value="NZ_CP053941.1"/>
</dbReference>
<keyword evidence="1" id="KW-0812">Transmembrane</keyword>
<evidence type="ECO:0000313" key="2">
    <source>
        <dbReference type="EMBL" id="QKG91558.1"/>
    </source>
</evidence>
<evidence type="ECO:0000256" key="1">
    <source>
        <dbReference type="SAM" id="Phobius"/>
    </source>
</evidence>
<feature type="transmembrane region" description="Helical" evidence="1">
    <location>
        <begin position="34"/>
        <end position="53"/>
    </location>
</feature>